<comment type="caution">
    <text evidence="3">The sequence shown here is derived from an EMBL/GenBank/DDBJ whole genome shotgun (WGS) entry which is preliminary data.</text>
</comment>
<feature type="domain" description="Crossover junction endonuclease MUS81-like HHH" evidence="2">
    <location>
        <begin position="31"/>
        <end position="102"/>
    </location>
</feature>
<evidence type="ECO:0000313" key="3">
    <source>
        <dbReference type="EMBL" id="KAK7468311.1"/>
    </source>
</evidence>
<evidence type="ECO:0000313" key="4">
    <source>
        <dbReference type="Proteomes" id="UP001498398"/>
    </source>
</evidence>
<accession>A0ABR1JY54</accession>
<dbReference type="EMBL" id="JBANRG010000003">
    <property type="protein sequence ID" value="KAK7468311.1"/>
    <property type="molecule type" value="Genomic_DNA"/>
</dbReference>
<dbReference type="SUPFAM" id="SSF47802">
    <property type="entry name" value="DNA polymerase beta, N-terminal domain-like"/>
    <property type="match status" value="1"/>
</dbReference>
<protein>
    <recommendedName>
        <fullName evidence="2">Crossover junction endonuclease MUS81-like HHH domain-containing protein</fullName>
    </recommendedName>
</protein>
<dbReference type="InterPro" id="IPR010996">
    <property type="entry name" value="HHH_MUS81"/>
</dbReference>
<sequence>MPRPTFSNEDVMLLSKLPPFFFEEPKKPKPANPLFLKWVKEFHAEKDYKIRGGPPRSTGYEGAVNALEWCTTKYDHPSELKVLRGIGPVCIERLTEKLEKYCARKGIPMPEPPAKKGRGSAKAKASKASSSKRKQEDSDEEAGFTPEPEPVKKGRKGKNGASKSTSEASSSRHGHEDLDEEEEQAESTPDPGLVKKGKGRASKSSAAPSSKRKRASVVEDSGEENPPVKARRTTRGSKPTRSYIENEDE</sequence>
<evidence type="ECO:0000256" key="1">
    <source>
        <dbReference type="SAM" id="MobiDB-lite"/>
    </source>
</evidence>
<dbReference type="Gene3D" id="1.10.150.110">
    <property type="entry name" value="DNA polymerase beta, N-terminal domain-like"/>
    <property type="match status" value="1"/>
</dbReference>
<dbReference type="Pfam" id="PF14716">
    <property type="entry name" value="HHH_8"/>
    <property type="match status" value="1"/>
</dbReference>
<gene>
    <name evidence="3" type="ORF">VKT23_002825</name>
</gene>
<evidence type="ECO:0000259" key="2">
    <source>
        <dbReference type="Pfam" id="PF14716"/>
    </source>
</evidence>
<feature type="compositionally biased region" description="Basic residues" evidence="1">
    <location>
        <begin position="115"/>
        <end position="125"/>
    </location>
</feature>
<organism evidence="3 4">
    <name type="scientific">Marasmiellus scandens</name>
    <dbReference type="NCBI Taxonomy" id="2682957"/>
    <lineage>
        <taxon>Eukaryota</taxon>
        <taxon>Fungi</taxon>
        <taxon>Dikarya</taxon>
        <taxon>Basidiomycota</taxon>
        <taxon>Agaricomycotina</taxon>
        <taxon>Agaricomycetes</taxon>
        <taxon>Agaricomycetidae</taxon>
        <taxon>Agaricales</taxon>
        <taxon>Marasmiineae</taxon>
        <taxon>Omphalotaceae</taxon>
        <taxon>Marasmiellus</taxon>
    </lineage>
</organism>
<proteinExistence type="predicted"/>
<keyword evidence="4" id="KW-1185">Reference proteome</keyword>
<reference evidence="3 4" key="1">
    <citation type="submission" date="2024-01" db="EMBL/GenBank/DDBJ databases">
        <title>A draft genome for the cacao thread blight pathogen Marasmiellus scandens.</title>
        <authorList>
            <person name="Baruah I.K."/>
            <person name="Leung J."/>
            <person name="Bukari Y."/>
            <person name="Amoako-Attah I."/>
            <person name="Meinhardt L.W."/>
            <person name="Bailey B.A."/>
            <person name="Cohen S.P."/>
        </authorList>
    </citation>
    <scope>NUCLEOTIDE SEQUENCE [LARGE SCALE GENOMIC DNA]</scope>
    <source>
        <strain evidence="3 4">GH-19</strain>
    </source>
</reference>
<dbReference type="Proteomes" id="UP001498398">
    <property type="component" value="Unassembled WGS sequence"/>
</dbReference>
<name>A0ABR1JY54_9AGAR</name>
<dbReference type="InterPro" id="IPR027421">
    <property type="entry name" value="DNA_pol_lamdba_lyase_dom_sf"/>
</dbReference>
<feature type="region of interest" description="Disordered" evidence="1">
    <location>
        <begin position="104"/>
        <end position="249"/>
    </location>
</feature>
<feature type="compositionally biased region" description="Low complexity" evidence="1">
    <location>
        <begin position="162"/>
        <end position="171"/>
    </location>
</feature>